<protein>
    <recommendedName>
        <fullName evidence="2">PDZ domain-containing protein</fullName>
    </recommendedName>
</protein>
<feature type="transmembrane region" description="Helical" evidence="1">
    <location>
        <begin position="212"/>
        <end position="231"/>
    </location>
</feature>
<dbReference type="SUPFAM" id="SSF50156">
    <property type="entry name" value="PDZ domain-like"/>
    <property type="match status" value="1"/>
</dbReference>
<dbReference type="RefSeq" id="WP_377909622.1">
    <property type="nucleotide sequence ID" value="NZ_JBHSGK010000011.1"/>
</dbReference>
<organism evidence="3 4">
    <name type="scientific">Bacillus daqingensis</name>
    <dbReference type="NCBI Taxonomy" id="872396"/>
    <lineage>
        <taxon>Bacteria</taxon>
        <taxon>Bacillati</taxon>
        <taxon>Bacillota</taxon>
        <taxon>Bacilli</taxon>
        <taxon>Bacillales</taxon>
        <taxon>Bacillaceae</taxon>
        <taxon>Bacillus</taxon>
    </lineage>
</organism>
<dbReference type="EMBL" id="JBHSGK010000011">
    <property type="protein sequence ID" value="MFC4737012.1"/>
    <property type="molecule type" value="Genomic_DNA"/>
</dbReference>
<keyword evidence="1" id="KW-0472">Membrane</keyword>
<feature type="transmembrane region" description="Helical" evidence="1">
    <location>
        <begin position="243"/>
        <end position="260"/>
    </location>
</feature>
<evidence type="ECO:0000313" key="4">
    <source>
        <dbReference type="Proteomes" id="UP001595896"/>
    </source>
</evidence>
<keyword evidence="4" id="KW-1185">Reference proteome</keyword>
<gene>
    <name evidence="3" type="ORF">ACFO4L_10475</name>
</gene>
<dbReference type="InterPro" id="IPR001478">
    <property type="entry name" value="PDZ"/>
</dbReference>
<reference evidence="4" key="1">
    <citation type="journal article" date="2019" name="Int. J. Syst. Evol. Microbiol.">
        <title>The Global Catalogue of Microorganisms (GCM) 10K type strain sequencing project: providing services to taxonomists for standard genome sequencing and annotation.</title>
        <authorList>
            <consortium name="The Broad Institute Genomics Platform"/>
            <consortium name="The Broad Institute Genome Sequencing Center for Infectious Disease"/>
            <person name="Wu L."/>
            <person name="Ma J."/>
        </authorList>
    </citation>
    <scope>NUCLEOTIDE SEQUENCE [LARGE SCALE GENOMIC DNA]</scope>
    <source>
        <strain evidence="4">JCM 12165</strain>
    </source>
</reference>
<comment type="caution">
    <text evidence="3">The sequence shown here is derived from an EMBL/GenBank/DDBJ whole genome shotgun (WGS) entry which is preliminary data.</text>
</comment>
<name>A0ABV9NUQ3_9BACI</name>
<evidence type="ECO:0000313" key="3">
    <source>
        <dbReference type="EMBL" id="MFC4737012.1"/>
    </source>
</evidence>
<dbReference type="Proteomes" id="UP001595896">
    <property type="component" value="Unassembled WGS sequence"/>
</dbReference>
<feature type="transmembrane region" description="Helical" evidence="1">
    <location>
        <begin position="102"/>
        <end position="121"/>
    </location>
</feature>
<feature type="transmembrane region" description="Helical" evidence="1">
    <location>
        <begin position="79"/>
        <end position="95"/>
    </location>
</feature>
<keyword evidence="1" id="KW-0812">Transmembrane</keyword>
<feature type="domain" description="PDZ" evidence="2">
    <location>
        <begin position="274"/>
        <end position="359"/>
    </location>
</feature>
<feature type="transmembrane region" description="Helical" evidence="1">
    <location>
        <begin position="54"/>
        <end position="73"/>
    </location>
</feature>
<keyword evidence="1" id="KW-1133">Transmembrane helix</keyword>
<evidence type="ECO:0000259" key="2">
    <source>
        <dbReference type="PROSITE" id="PS50106"/>
    </source>
</evidence>
<feature type="transmembrane region" description="Helical" evidence="1">
    <location>
        <begin position="184"/>
        <end position="206"/>
    </location>
</feature>
<evidence type="ECO:0000256" key="1">
    <source>
        <dbReference type="SAM" id="Phobius"/>
    </source>
</evidence>
<dbReference type="PROSITE" id="PS50106">
    <property type="entry name" value="PDZ"/>
    <property type="match status" value="1"/>
</dbReference>
<feature type="transmembrane region" description="Helical" evidence="1">
    <location>
        <begin position="141"/>
        <end position="163"/>
    </location>
</feature>
<feature type="transmembrane region" description="Helical" evidence="1">
    <location>
        <begin position="15"/>
        <end position="33"/>
    </location>
</feature>
<dbReference type="InterPro" id="IPR036034">
    <property type="entry name" value="PDZ_sf"/>
</dbReference>
<dbReference type="Gene3D" id="2.30.42.10">
    <property type="match status" value="1"/>
</dbReference>
<accession>A0ABV9NUQ3</accession>
<sequence length="424" mass="46049">MGSVLLEALTAVGRLFLHPLTYIFVLGLFLYHIKRVKRERRHFHTKVHDVVSALLSPVPKALIAGFTAAVVFVVTGVELSYALLLLFTAVWLLQLPLRHASWYSFTVTAAVTMLLLPFLPAGGTDSAWLNGMLASLQEVNMLHLGVLLVTLMLLEAVLFRTAASSSPLLQNSPRGKMVGAHTVSNLWLMPAVVLVPAGGAVSQGWWPLLDGGTGTFGFMLIPFLLGYQVKAQSSYPDVASERVGARLFVTALLAGAFFAASFFMPVMIYAAAAVVLLGRASAGWAFEAADRRSVSIYTARENGLTVLGVLPGSTAEKLNILPGETIVKTNGVQVETQAAFYEALQQSSAYAKLEVVDRDGEKRIAQASIYENDHYLIGCLFIPDDENTNLSLRGLRSLVVLRQDRRETAGADEEKENTHEEKSS</sequence>
<proteinExistence type="predicted"/>